<comment type="caution">
    <text evidence="2">The sequence shown here is derived from an EMBL/GenBank/DDBJ whole genome shotgun (WGS) entry which is preliminary data.</text>
</comment>
<organism evidence="2 3">
    <name type="scientific">Kutzneria buriramensis</name>
    <dbReference type="NCBI Taxonomy" id="1045776"/>
    <lineage>
        <taxon>Bacteria</taxon>
        <taxon>Bacillati</taxon>
        <taxon>Actinomycetota</taxon>
        <taxon>Actinomycetes</taxon>
        <taxon>Pseudonocardiales</taxon>
        <taxon>Pseudonocardiaceae</taxon>
        <taxon>Kutzneria</taxon>
    </lineage>
</organism>
<dbReference type="Gene3D" id="3.20.20.100">
    <property type="entry name" value="NADP-dependent oxidoreductase domain"/>
    <property type="match status" value="1"/>
</dbReference>
<dbReference type="InterPro" id="IPR050523">
    <property type="entry name" value="AKR_Detox_Biosynth"/>
</dbReference>
<dbReference type="EMBL" id="QUNO01000021">
    <property type="protein sequence ID" value="REH32650.1"/>
    <property type="molecule type" value="Genomic_DNA"/>
</dbReference>
<dbReference type="AlphaFoldDB" id="A0A3E0GYL9"/>
<dbReference type="SUPFAM" id="SSF51430">
    <property type="entry name" value="NAD(P)-linked oxidoreductase"/>
    <property type="match status" value="1"/>
</dbReference>
<reference evidence="2 3" key="1">
    <citation type="submission" date="2018-08" db="EMBL/GenBank/DDBJ databases">
        <title>Genomic Encyclopedia of Archaeal and Bacterial Type Strains, Phase II (KMG-II): from individual species to whole genera.</title>
        <authorList>
            <person name="Goeker M."/>
        </authorList>
    </citation>
    <scope>NUCLEOTIDE SEQUENCE [LARGE SCALE GENOMIC DNA]</scope>
    <source>
        <strain evidence="2 3">DSM 45791</strain>
    </source>
</reference>
<dbReference type="InterPro" id="IPR036812">
    <property type="entry name" value="NAD(P)_OxRdtase_dom_sf"/>
</dbReference>
<dbReference type="PANTHER" id="PTHR43364">
    <property type="entry name" value="NADH-SPECIFIC METHYLGLYOXAL REDUCTASE-RELATED"/>
    <property type="match status" value="1"/>
</dbReference>
<proteinExistence type="predicted"/>
<evidence type="ECO:0000313" key="3">
    <source>
        <dbReference type="Proteomes" id="UP000256269"/>
    </source>
</evidence>
<keyword evidence="3" id="KW-1185">Reference proteome</keyword>
<dbReference type="PANTHER" id="PTHR43364:SF1">
    <property type="entry name" value="OXIDOREDUCTASE YDHF"/>
    <property type="match status" value="1"/>
</dbReference>
<sequence length="319" mass="34538">MVAPAASVEPVTLIYGCMGLGGSWDDASFTDADVDHAERAVHAALDIGITWFDHADIYTNGKAEQVFGEVLRRDPALRDRVKIQTKCGIRLGENGLRAYYDLSRAAILERVDASLRRLGVDSVDVLLLHRPDPLMDPAEVADAYGELRAAGKVRALGVSNMSAAQMALLQRHLDEPLVANQLEMSLHRRDWLEAGVLVNHPEGSGLSFPEGTIEYCRANDVRIQAWGSLAQGIYSGARRSQADDAAYELVNAIAAEKGTTAEAIVLGWLLRHPARIEPVVGTANPDRIRACADAEAQAAAMTNVEWYALYTAARGKAVP</sequence>
<name>A0A3E0GYL9_9PSEU</name>
<feature type="domain" description="NADP-dependent oxidoreductase" evidence="1">
    <location>
        <begin position="13"/>
        <end position="294"/>
    </location>
</feature>
<dbReference type="Proteomes" id="UP000256269">
    <property type="component" value="Unassembled WGS sequence"/>
</dbReference>
<accession>A0A3E0GYL9</accession>
<evidence type="ECO:0000313" key="2">
    <source>
        <dbReference type="EMBL" id="REH32650.1"/>
    </source>
</evidence>
<gene>
    <name evidence="2" type="ORF">BCF44_121199</name>
</gene>
<evidence type="ECO:0000259" key="1">
    <source>
        <dbReference type="Pfam" id="PF00248"/>
    </source>
</evidence>
<protein>
    <submittedName>
        <fullName evidence="2">Putative oxidoreductase</fullName>
    </submittedName>
</protein>
<dbReference type="InterPro" id="IPR023210">
    <property type="entry name" value="NADP_OxRdtase_dom"/>
</dbReference>
<dbReference type="GO" id="GO:0005829">
    <property type="term" value="C:cytosol"/>
    <property type="evidence" value="ECO:0007669"/>
    <property type="project" value="TreeGrafter"/>
</dbReference>
<dbReference type="Pfam" id="PF00248">
    <property type="entry name" value="Aldo_ket_red"/>
    <property type="match status" value="1"/>
</dbReference>